<evidence type="ECO:0000313" key="1">
    <source>
        <dbReference type="EMBL" id="QNO47788.1"/>
    </source>
</evidence>
<accession>A0A7G9YIF4</accession>
<gene>
    <name evidence="1" type="ORF">FMEMAFBA_00046</name>
</gene>
<organism evidence="1">
    <name type="scientific">Candidatus Methanogaster sp. ANME-2c ERB4</name>
    <dbReference type="NCBI Taxonomy" id="2759911"/>
    <lineage>
        <taxon>Archaea</taxon>
        <taxon>Methanobacteriati</taxon>
        <taxon>Methanobacteriota</taxon>
        <taxon>Stenosarchaea group</taxon>
        <taxon>Methanomicrobia</taxon>
        <taxon>Methanosarcinales</taxon>
        <taxon>ANME-2 cluster</taxon>
        <taxon>Candidatus Methanogasteraceae</taxon>
        <taxon>Candidatus Methanogaster</taxon>
    </lineage>
</organism>
<sequence>MYAHGFKHRYPECTVRGLSPELLSKPKPRVYELDGAEYVSSGVAPLDAGVLDEMVDVAESILWDYRHGFERVDDAWVCRGCEGIGSIVGALDEVGFLILLDIVQVNL</sequence>
<protein>
    <submittedName>
        <fullName evidence="1">Uncharacterized protein</fullName>
    </submittedName>
</protein>
<name>A0A7G9YIF4_9EURY</name>
<dbReference type="EMBL" id="MT631274">
    <property type="protein sequence ID" value="QNO47788.1"/>
    <property type="molecule type" value="Genomic_DNA"/>
</dbReference>
<dbReference type="AlphaFoldDB" id="A0A7G9YIF4"/>
<proteinExistence type="predicted"/>
<reference evidence="1" key="1">
    <citation type="submission" date="2020-06" db="EMBL/GenBank/DDBJ databases">
        <title>Unique genomic features of the anaerobic methanotrophic archaea.</title>
        <authorList>
            <person name="Chadwick G.L."/>
            <person name="Skennerton C.T."/>
            <person name="Laso-Perez R."/>
            <person name="Leu A.O."/>
            <person name="Speth D.R."/>
            <person name="Yu H."/>
            <person name="Morgan-Lang C."/>
            <person name="Hatzenpichler R."/>
            <person name="Goudeau D."/>
            <person name="Malmstrom R."/>
            <person name="Brazelton W.J."/>
            <person name="Woyke T."/>
            <person name="Hallam S.J."/>
            <person name="Tyson G.W."/>
            <person name="Wegener G."/>
            <person name="Boetius A."/>
            <person name="Orphan V."/>
        </authorList>
    </citation>
    <scope>NUCLEOTIDE SEQUENCE</scope>
</reference>